<dbReference type="OrthoDB" id="9795699at2"/>
<proteinExistence type="predicted"/>
<dbReference type="EMBL" id="RSED01000018">
    <property type="protein sequence ID" value="RRS02810.1"/>
    <property type="molecule type" value="Genomic_DNA"/>
</dbReference>
<dbReference type="RefSeq" id="WP_125244817.1">
    <property type="nucleotide sequence ID" value="NZ_RSED01000018.1"/>
</dbReference>
<dbReference type="Gene3D" id="3.10.510.10">
    <property type="entry name" value="NE1680-like"/>
    <property type="match status" value="1"/>
</dbReference>
<sequence>MRISVYDTHVQRADGRRMHFDILVPSDISDRELVLQYGRRYLEAKGVAPASLMAEKCNYCHMESANPEVEQEIASTGFAIIEMENCG</sequence>
<dbReference type="Proteomes" id="UP000269265">
    <property type="component" value="Unassembled WGS sequence"/>
</dbReference>
<reference evidence="1 2" key="1">
    <citation type="submission" date="2018-12" db="EMBL/GenBank/DDBJ databases">
        <title>The whole draft genome of Aquabacterium sp. SJQ9.</title>
        <authorList>
            <person name="Sun L."/>
            <person name="Gao X."/>
            <person name="Chen W."/>
            <person name="Huang K."/>
        </authorList>
    </citation>
    <scope>NUCLEOTIDE SEQUENCE [LARGE SCALE GENOMIC DNA]</scope>
    <source>
        <strain evidence="1 2">SJQ9</strain>
    </source>
</reference>
<dbReference type="Pfam" id="PF09630">
    <property type="entry name" value="DUF2024"/>
    <property type="match status" value="1"/>
</dbReference>
<gene>
    <name evidence="1" type="ORF">EIP75_18755</name>
</gene>
<keyword evidence="2" id="KW-1185">Reference proteome</keyword>
<organism evidence="1 2">
    <name type="scientific">Aquabacterium soli</name>
    <dbReference type="NCBI Taxonomy" id="2493092"/>
    <lineage>
        <taxon>Bacteria</taxon>
        <taxon>Pseudomonadati</taxon>
        <taxon>Pseudomonadota</taxon>
        <taxon>Betaproteobacteria</taxon>
        <taxon>Burkholderiales</taxon>
        <taxon>Aquabacterium</taxon>
    </lineage>
</organism>
<name>A0A426V7P6_9BURK</name>
<dbReference type="SUPFAM" id="SSF160766">
    <property type="entry name" value="NE1680-like"/>
    <property type="match status" value="1"/>
</dbReference>
<comment type="caution">
    <text evidence="1">The sequence shown here is derived from an EMBL/GenBank/DDBJ whole genome shotgun (WGS) entry which is preliminary data.</text>
</comment>
<evidence type="ECO:0000313" key="1">
    <source>
        <dbReference type="EMBL" id="RRS02810.1"/>
    </source>
</evidence>
<dbReference type="InterPro" id="IPR023122">
    <property type="entry name" value="NE1680-like_sf"/>
</dbReference>
<accession>A0A426V7P6</accession>
<dbReference type="AlphaFoldDB" id="A0A426V7P6"/>
<dbReference type="InterPro" id="IPR018592">
    <property type="entry name" value="DUF2024"/>
</dbReference>
<protein>
    <submittedName>
        <fullName evidence="1">DUF2024 family protein</fullName>
    </submittedName>
</protein>
<evidence type="ECO:0000313" key="2">
    <source>
        <dbReference type="Proteomes" id="UP000269265"/>
    </source>
</evidence>